<reference evidence="1 2" key="2">
    <citation type="submission" date="2007-06" db="EMBL/GenBank/DDBJ databases">
        <title>Draft genome sequence of Ruminococcus gnavus (ATCC 29149).</title>
        <authorList>
            <person name="Sudarsanam P."/>
            <person name="Ley R."/>
            <person name="Guruge J."/>
            <person name="Turnbaugh P.J."/>
            <person name="Mahowald M."/>
            <person name="Liep D."/>
            <person name="Gordon J."/>
        </authorList>
    </citation>
    <scope>NUCLEOTIDE SEQUENCE [LARGE SCALE GENOMIC DNA]</scope>
    <source>
        <strain evidence="1 2">ATCC 29149</strain>
    </source>
</reference>
<sequence length="165" mass="19017">MGFLVNHFLKKQEKLYDERRQNPPHRCLTYEVRGINPKTNRKKTVRVVCGSWESEQEILSRSSLVAPFEECHPCDEPVTNSQLALMAKEKLPVPEGITKVEATNIITHHFDEKPCFPEVIPLDVLKYAVSLGVLIPRYMERKDAIELLRYKEKALGIPSSLNKFK</sequence>
<organism evidence="1 2">
    <name type="scientific">Mediterraneibacter gnavus (strain ATCC 29149 / DSM 114966 / JCM 6515 / VPI C7-9)</name>
    <name type="common">Ruminococcus gnavus</name>
    <dbReference type="NCBI Taxonomy" id="411470"/>
    <lineage>
        <taxon>Bacteria</taxon>
        <taxon>Bacillati</taxon>
        <taxon>Bacillota</taxon>
        <taxon>Clostridia</taxon>
        <taxon>Lachnospirales</taxon>
        <taxon>Lachnospiraceae</taxon>
        <taxon>Mediterraneibacter</taxon>
    </lineage>
</organism>
<gene>
    <name evidence="1" type="ORF">RUMGNA_00188</name>
</gene>
<proteinExistence type="predicted"/>
<protein>
    <submittedName>
        <fullName evidence="1">Uncharacterized protein</fullName>
    </submittedName>
</protein>
<dbReference type="PaxDb" id="411470-RUMGNA_00188"/>
<comment type="caution">
    <text evidence="1">The sequence shown here is derived from an EMBL/GenBank/DDBJ whole genome shotgun (WGS) entry which is preliminary data.</text>
</comment>
<dbReference type="EMBL" id="AAYG02000002">
    <property type="protein sequence ID" value="EDN79420.1"/>
    <property type="molecule type" value="Genomic_DNA"/>
</dbReference>
<name>A7AY23_MEDG7</name>
<accession>A7AY23</accession>
<dbReference type="RefSeq" id="WP_004840172.1">
    <property type="nucleotide sequence ID" value="NZ_AAYG02000002.1"/>
</dbReference>
<evidence type="ECO:0000313" key="2">
    <source>
        <dbReference type="Proteomes" id="UP000004410"/>
    </source>
</evidence>
<reference evidence="1 2" key="1">
    <citation type="submission" date="2007-04" db="EMBL/GenBank/DDBJ databases">
        <authorList>
            <person name="Fulton L."/>
            <person name="Clifton S."/>
            <person name="Fulton B."/>
            <person name="Xu J."/>
            <person name="Minx P."/>
            <person name="Pepin K.H."/>
            <person name="Johnson M."/>
            <person name="Thiruvilangam P."/>
            <person name="Bhonagiri V."/>
            <person name="Nash W.E."/>
            <person name="Mardis E.R."/>
            <person name="Wilson R.K."/>
        </authorList>
    </citation>
    <scope>NUCLEOTIDE SEQUENCE [LARGE SCALE GENOMIC DNA]</scope>
    <source>
        <strain evidence="1 2">ATCC 29149</strain>
    </source>
</reference>
<evidence type="ECO:0000313" key="1">
    <source>
        <dbReference type="EMBL" id="EDN79420.1"/>
    </source>
</evidence>
<dbReference type="AlphaFoldDB" id="A7AY23"/>
<dbReference type="GeneID" id="57433413"/>
<dbReference type="Proteomes" id="UP000004410">
    <property type="component" value="Unassembled WGS sequence"/>
</dbReference>